<feature type="region of interest" description="Disordered" evidence="1">
    <location>
        <begin position="153"/>
        <end position="305"/>
    </location>
</feature>
<keyword evidence="3" id="KW-1185">Reference proteome</keyword>
<feature type="region of interest" description="Disordered" evidence="1">
    <location>
        <begin position="320"/>
        <end position="343"/>
    </location>
</feature>
<evidence type="ECO:0000313" key="3">
    <source>
        <dbReference type="Proteomes" id="UP000283509"/>
    </source>
</evidence>
<dbReference type="AlphaFoldDB" id="A0A3R7MGS8"/>
<reference evidence="2 3" key="1">
    <citation type="submission" date="2018-04" db="EMBL/GenBank/DDBJ databases">
        <authorList>
            <person name="Zhang X."/>
            <person name="Yuan J."/>
            <person name="Li F."/>
            <person name="Xiang J."/>
        </authorList>
    </citation>
    <scope>NUCLEOTIDE SEQUENCE [LARGE SCALE GENOMIC DNA]</scope>
    <source>
        <tissue evidence="2">Muscle</tissue>
    </source>
</reference>
<name>A0A3R7MGS8_PENVA</name>
<dbReference type="EMBL" id="QCYY01004185">
    <property type="protein sequence ID" value="ROT61414.1"/>
    <property type="molecule type" value="Genomic_DNA"/>
</dbReference>
<feature type="compositionally biased region" description="Pro residues" evidence="1">
    <location>
        <begin position="177"/>
        <end position="190"/>
    </location>
</feature>
<comment type="caution">
    <text evidence="2">The sequence shown here is derived from an EMBL/GenBank/DDBJ whole genome shotgun (WGS) entry which is preliminary data.</text>
</comment>
<protein>
    <submittedName>
        <fullName evidence="2">Uncharacterized protein</fullName>
    </submittedName>
</protein>
<gene>
    <name evidence="2" type="ORF">C7M84_020809</name>
</gene>
<sequence>MHSGESLIRPPFSDRHETRIKNITIAVDTEPVGINSPLRSAPPPPSALFSTPFHHHPPPLRLFHPFPLFSPPHFIPPCPFYHPPPPLPPPSIIPPLSPPPSAFSTSLQIPSFTPFAPFHPLFLSSNLPIPVPPLPILTAPPFLQPSPPPIPFASSISRPNPSSAPFGPSHTLLQPLPFHPLQPPFPPLQPFPTSSPSTLSNLLSFHPLPTPSLSPQSPSPSPILLPLQPSPTPSPSPHPPPFPPLFSPPPSPFPPNPPPFPPPTLSNLLPFPYPNPPTLPSPDRRSPRRHVRSNPTQYTIPRPISGAHCGRANVCDSCGSASESPHYRSSHPQNRGRRQGDLVSAPCRARVSGYESGRGALSSISEKVERCPFGSRWRFRAHGPALRASRPWLDLLPAVGLPRGLRCAVRK</sequence>
<dbReference type="Proteomes" id="UP000283509">
    <property type="component" value="Unassembled WGS sequence"/>
</dbReference>
<feature type="compositionally biased region" description="Low complexity" evidence="1">
    <location>
        <begin position="191"/>
        <end position="204"/>
    </location>
</feature>
<evidence type="ECO:0000256" key="1">
    <source>
        <dbReference type="SAM" id="MobiDB-lite"/>
    </source>
</evidence>
<evidence type="ECO:0000313" key="2">
    <source>
        <dbReference type="EMBL" id="ROT61414.1"/>
    </source>
</evidence>
<feature type="compositionally biased region" description="Pro residues" evidence="1">
    <location>
        <begin position="208"/>
        <end position="264"/>
    </location>
</feature>
<accession>A0A3R7MGS8</accession>
<feature type="compositionally biased region" description="Pro residues" evidence="1">
    <location>
        <begin position="271"/>
        <end position="280"/>
    </location>
</feature>
<reference evidence="2 3" key="2">
    <citation type="submission" date="2019-01" db="EMBL/GenBank/DDBJ databases">
        <title>The decoding of complex shrimp genome reveals the adaptation for benthos swimmer, frequently molting mechanism and breeding impact on genome.</title>
        <authorList>
            <person name="Sun Y."/>
            <person name="Gao Y."/>
            <person name="Yu Y."/>
        </authorList>
    </citation>
    <scope>NUCLEOTIDE SEQUENCE [LARGE SCALE GENOMIC DNA]</scope>
    <source>
        <tissue evidence="2">Muscle</tissue>
    </source>
</reference>
<proteinExistence type="predicted"/>
<organism evidence="2 3">
    <name type="scientific">Penaeus vannamei</name>
    <name type="common">Whiteleg shrimp</name>
    <name type="synonym">Litopenaeus vannamei</name>
    <dbReference type="NCBI Taxonomy" id="6689"/>
    <lineage>
        <taxon>Eukaryota</taxon>
        <taxon>Metazoa</taxon>
        <taxon>Ecdysozoa</taxon>
        <taxon>Arthropoda</taxon>
        <taxon>Crustacea</taxon>
        <taxon>Multicrustacea</taxon>
        <taxon>Malacostraca</taxon>
        <taxon>Eumalacostraca</taxon>
        <taxon>Eucarida</taxon>
        <taxon>Decapoda</taxon>
        <taxon>Dendrobranchiata</taxon>
        <taxon>Penaeoidea</taxon>
        <taxon>Penaeidae</taxon>
        <taxon>Penaeus</taxon>
    </lineage>
</organism>